<comment type="caution">
    <text evidence="1">The sequence shown here is derived from an EMBL/GenBank/DDBJ whole genome shotgun (WGS) entry which is preliminary data.</text>
</comment>
<dbReference type="AlphaFoldDB" id="V5FTT8"/>
<proteinExistence type="predicted"/>
<organism evidence="1 2">
    <name type="scientific">Byssochlamys spectabilis (strain No. 5 / NBRC 109023)</name>
    <name type="common">Paecilomyces variotii</name>
    <dbReference type="NCBI Taxonomy" id="1356009"/>
    <lineage>
        <taxon>Eukaryota</taxon>
        <taxon>Fungi</taxon>
        <taxon>Dikarya</taxon>
        <taxon>Ascomycota</taxon>
        <taxon>Pezizomycotina</taxon>
        <taxon>Eurotiomycetes</taxon>
        <taxon>Eurotiomycetidae</taxon>
        <taxon>Eurotiales</taxon>
        <taxon>Thermoascaceae</taxon>
        <taxon>Paecilomyces</taxon>
    </lineage>
</organism>
<name>V5FTT8_BYSSN</name>
<evidence type="ECO:0000313" key="2">
    <source>
        <dbReference type="Proteomes" id="UP000018001"/>
    </source>
</evidence>
<dbReference type="OrthoDB" id="4192850at2759"/>
<dbReference type="Proteomes" id="UP000018001">
    <property type="component" value="Unassembled WGS sequence"/>
</dbReference>
<evidence type="ECO:0000313" key="1">
    <source>
        <dbReference type="EMBL" id="GAD93116.1"/>
    </source>
</evidence>
<accession>V5FTT8</accession>
<sequence>MSIKTSIPFFPLGKPYIPVEAHTTKFVFDRHNLAVPPHLQPITPKKVYDELCKVREIATATFNCLKKLDQLYHARFYHMCPKTDLAQYYLHRESIDYLLGWEKDVVHPYLQATAQTRGYRILPLIAPAAKIPPFILHFHIEEEEYTAFQEEYSRLRMAYLRGPYLRWIDAKSNMEKVLQACESEMGDMDYRAWRRWWDCVYLREMDKWDNRAQEIKMPSWNEIVNELYGLIQEKVDLDGFWED</sequence>
<reference evidence="2" key="1">
    <citation type="journal article" date="2014" name="Genome Announc.">
        <title>Draft genome sequence of the formaldehyde-resistant fungus Byssochlamys spectabilis No. 5 (anamorph Paecilomyces variotii No. 5) (NBRC109023).</title>
        <authorList>
            <person name="Oka T."/>
            <person name="Ekino K."/>
            <person name="Fukuda K."/>
            <person name="Nomura Y."/>
        </authorList>
    </citation>
    <scope>NUCLEOTIDE SEQUENCE [LARGE SCALE GENOMIC DNA]</scope>
    <source>
        <strain evidence="2">No. 5 / NBRC 109023</strain>
    </source>
</reference>
<dbReference type="HOGENOM" id="CLU_071675_0_0_1"/>
<gene>
    <name evidence="1" type="ORF">PVAR5_1718</name>
</gene>
<dbReference type="eggNOG" id="ENOG502RNXY">
    <property type="taxonomic scope" value="Eukaryota"/>
</dbReference>
<keyword evidence="2" id="KW-1185">Reference proteome</keyword>
<protein>
    <submittedName>
        <fullName evidence="1">Uncharacterized protein</fullName>
    </submittedName>
</protein>
<dbReference type="EMBL" id="BAUL01000044">
    <property type="protein sequence ID" value="GAD93116.1"/>
    <property type="molecule type" value="Genomic_DNA"/>
</dbReference>
<dbReference type="InParanoid" id="V5FTT8"/>